<feature type="domain" description="Sec23/Sec24 beta-sandwich" evidence="8">
    <location>
        <begin position="652"/>
        <end position="734"/>
    </location>
</feature>
<dbReference type="GO" id="GO:0030127">
    <property type="term" value="C:COPII vesicle coat"/>
    <property type="evidence" value="ECO:0007669"/>
    <property type="project" value="InterPro"/>
</dbReference>
<accession>A0A8J4PKA4</accession>
<reference evidence="9" key="1">
    <citation type="submission" date="2020-01" db="EMBL/GenBank/DDBJ databases">
        <title>Development of genomics and gene disruption for Polysphondylium violaceum indicates a role for the polyketide synthase stlB in stalk morphogenesis.</title>
        <authorList>
            <person name="Narita B."/>
            <person name="Kawabe Y."/>
            <person name="Kin K."/>
            <person name="Saito T."/>
            <person name="Gibbs R."/>
            <person name="Kuspa A."/>
            <person name="Muzny D."/>
            <person name="Queller D."/>
            <person name="Richards S."/>
            <person name="Strassman J."/>
            <person name="Sucgang R."/>
            <person name="Worley K."/>
            <person name="Schaap P."/>
        </authorList>
    </citation>
    <scope>NUCLEOTIDE SEQUENCE</scope>
    <source>
        <strain evidence="9">QSvi11</strain>
    </source>
</reference>
<dbReference type="PANTHER" id="PTHR13803">
    <property type="entry name" value="SEC24-RELATED PROTEIN"/>
    <property type="match status" value="1"/>
</dbReference>
<evidence type="ECO:0008006" key="11">
    <source>
        <dbReference type="Google" id="ProtNLM"/>
    </source>
</evidence>
<feature type="domain" description="Sec23/Sec24 helical" evidence="7">
    <location>
        <begin position="746"/>
        <end position="847"/>
    </location>
</feature>
<feature type="domain" description="Sec23/Sec24 trunk" evidence="6">
    <location>
        <begin position="419"/>
        <end position="643"/>
    </location>
</feature>
<dbReference type="InterPro" id="IPR029006">
    <property type="entry name" value="ADF-H/Gelsolin-like_dom_sf"/>
</dbReference>
<evidence type="ECO:0000259" key="8">
    <source>
        <dbReference type="Pfam" id="PF08033"/>
    </source>
</evidence>
<dbReference type="Gene3D" id="3.40.20.10">
    <property type="entry name" value="Severin"/>
    <property type="match status" value="1"/>
</dbReference>
<comment type="caution">
    <text evidence="9">The sequence shown here is derived from an EMBL/GenBank/DDBJ whole genome shotgun (WGS) entry which is preliminary data.</text>
</comment>
<protein>
    <recommendedName>
        <fullName evidence="11">Transport protein</fullName>
    </recommendedName>
</protein>
<dbReference type="InterPro" id="IPR006895">
    <property type="entry name" value="Znf_Sec23_Sec24"/>
</dbReference>
<evidence type="ECO:0000256" key="1">
    <source>
        <dbReference type="ARBA" id="ARBA00008334"/>
    </source>
</evidence>
<dbReference type="Pfam" id="PF08033">
    <property type="entry name" value="Sec23_BS"/>
    <property type="match status" value="1"/>
</dbReference>
<dbReference type="InterPro" id="IPR050550">
    <property type="entry name" value="SEC23_SEC24_subfamily"/>
</dbReference>
<dbReference type="Gene3D" id="3.40.50.410">
    <property type="entry name" value="von Willebrand factor, type A domain"/>
    <property type="match status" value="1"/>
</dbReference>
<dbReference type="GO" id="GO:0006886">
    <property type="term" value="P:intracellular protein transport"/>
    <property type="evidence" value="ECO:0007669"/>
    <property type="project" value="InterPro"/>
</dbReference>
<evidence type="ECO:0000256" key="4">
    <source>
        <dbReference type="SAM" id="MobiDB-lite"/>
    </source>
</evidence>
<dbReference type="Gene3D" id="2.60.40.1670">
    <property type="entry name" value="beta-sandwich domain of Sec23/24"/>
    <property type="match status" value="1"/>
</dbReference>
<dbReference type="InterPro" id="IPR036174">
    <property type="entry name" value="Znf_Sec23_Sec24_sf"/>
</dbReference>
<dbReference type="InterPro" id="IPR036180">
    <property type="entry name" value="Gelsolin-like_dom_sf"/>
</dbReference>
<dbReference type="SUPFAM" id="SSF81811">
    <property type="entry name" value="Helical domain of Sec23/24"/>
    <property type="match status" value="1"/>
</dbReference>
<feature type="non-terminal residue" evidence="9">
    <location>
        <position position="1028"/>
    </location>
</feature>
<name>A0A8J4PKA4_9MYCE</name>
<dbReference type="GO" id="GO:0070971">
    <property type="term" value="C:endoplasmic reticulum exit site"/>
    <property type="evidence" value="ECO:0007669"/>
    <property type="project" value="TreeGrafter"/>
</dbReference>
<dbReference type="InterPro" id="IPR006896">
    <property type="entry name" value="Sec23/24_trunk_dom"/>
</dbReference>
<dbReference type="AlphaFoldDB" id="A0A8J4PKA4"/>
<evidence type="ECO:0000259" key="5">
    <source>
        <dbReference type="Pfam" id="PF04810"/>
    </source>
</evidence>
<dbReference type="SUPFAM" id="SSF82754">
    <property type="entry name" value="C-terminal, gelsolin-like domain of Sec23/24"/>
    <property type="match status" value="1"/>
</dbReference>
<evidence type="ECO:0000256" key="2">
    <source>
        <dbReference type="ARBA" id="ARBA00022448"/>
    </source>
</evidence>
<dbReference type="Pfam" id="PF04811">
    <property type="entry name" value="Sec23_trunk"/>
    <property type="match status" value="1"/>
</dbReference>
<dbReference type="SUPFAM" id="SSF53300">
    <property type="entry name" value="vWA-like"/>
    <property type="match status" value="1"/>
</dbReference>
<dbReference type="EMBL" id="AJWJ01000938">
    <property type="protein sequence ID" value="KAF2068543.1"/>
    <property type="molecule type" value="Genomic_DNA"/>
</dbReference>
<feature type="domain" description="Zinc finger Sec23/Sec24-type" evidence="5">
    <location>
        <begin position="344"/>
        <end position="382"/>
    </location>
</feature>
<dbReference type="GO" id="GO:0008270">
    <property type="term" value="F:zinc ion binding"/>
    <property type="evidence" value="ECO:0007669"/>
    <property type="project" value="InterPro"/>
</dbReference>
<dbReference type="Gene3D" id="2.30.30.380">
    <property type="entry name" value="Zn-finger domain of Sec23/24"/>
    <property type="match status" value="1"/>
</dbReference>
<feature type="compositionally biased region" description="Low complexity" evidence="4">
    <location>
        <begin position="160"/>
        <end position="223"/>
    </location>
</feature>
<dbReference type="SUPFAM" id="SSF82919">
    <property type="entry name" value="Zn-finger domain of Sec23/24"/>
    <property type="match status" value="1"/>
</dbReference>
<dbReference type="InterPro" id="IPR036465">
    <property type="entry name" value="vWFA_dom_sf"/>
</dbReference>
<gene>
    <name evidence="9" type="ORF">CYY_010132</name>
</gene>
<dbReference type="InterPro" id="IPR006900">
    <property type="entry name" value="Sec23/24_helical_dom"/>
</dbReference>
<evidence type="ECO:0000259" key="6">
    <source>
        <dbReference type="Pfam" id="PF04811"/>
    </source>
</evidence>
<dbReference type="SUPFAM" id="SSF81995">
    <property type="entry name" value="beta-sandwich domain of Sec23/24"/>
    <property type="match status" value="1"/>
</dbReference>
<dbReference type="InterPro" id="IPR012990">
    <property type="entry name" value="Beta-sandwich_Sec23_24"/>
</dbReference>
<evidence type="ECO:0000259" key="7">
    <source>
        <dbReference type="Pfam" id="PF04815"/>
    </source>
</evidence>
<comment type="similarity">
    <text evidence="1">Belongs to the SEC23/SEC24 family. SEC24 subfamily.</text>
</comment>
<sequence>HVDQQQQQQYGAYYNQGSYPPQQQQNNTGYPPQQQQQQQQYQQPPPMNNAPPMSNPTTNSVPQQQVSPQSYPPQNQSGSQGQTNTGYPMYYQPQNQSGSQGQTSQPTQTSSQPPMNNPSINAPPPFNPYQPPQQQQQQPYGNQQGGSYPPSTQNPMGYGQQQPYNPQQQQSNQPYNPQQQQQQQYMQPNQQQPYNPQQQQWNQQQNQQLPNLQNLSLNPNQNQTYQNLPSVMPNQPWQPTPNAQADDRINISKIPSPTVVLDQFNSFIYRTNEAGVPPPSSVQQLCVDIENSSPNFIRSTIYTIPESQDTLNLTYIPFAIHTQPLATLNPGEDEVPIIRHPGGPVQCKRCHAYINPFNLFTNAGKYFTCKFCEFDNNVSQEYFSAILPNGKRTDFEQRPELQRGTYEFVKSESDPKCIPGYIFVIEVSAFTVKNGILNVIISSIKKILNEMYDKLPPKIGIVTYDTEVHFWGFKKNYNQPQMKVLSKNSVFVPFDDGFLVDYKESKSQVDYFLDNINTFFLYPKTSDREFAFGAAVQSASLALEKCGGRIFSFVSHFSKASPGNIEKRVEKTLVPAPQASANFYKPVANQCVKMNVSIDLFVVPNEIVDLPTIGQLSTITGGHISCYSNYSPLIHSEQLESDILHFVTMNFGFNATAKVRCSRGITVNGHFGNFTEVNNEVQFSGISSDKSLTTMLKYDDKLKSKSKAYIQFAMIYTNILGETRIRIHNLRINVDSVLANFFKDSDLDSIITFYARIASKEVVSVTPSVVRTNTVDRGVDVLASYRKNCASDKKPTQLILPESVKLMPIYILSMMKTPTFRLSPDISPDLRFYYLNLFTSAPPCRIIPLIYPRLYPIHNLSAEVGFKHPTFNHIVLPNFIRLASDQVAQSGIYIFEDGISIIVWIQQFTATNFIRDLFGVESVSGLVSSKLAELYNANRGANEYHQRIDAIIQSISAQRGYKNGRPIQFATYNDPIDSQLKLQFYEDKGVDSVTYADFLCQVHKQIQNKLSFSDYQQTAAAMLMANSY</sequence>
<evidence type="ECO:0000256" key="3">
    <source>
        <dbReference type="ARBA" id="ARBA00022927"/>
    </source>
</evidence>
<keyword evidence="3" id="KW-0653">Protein transport</keyword>
<feature type="compositionally biased region" description="Low complexity" evidence="4">
    <location>
        <begin position="19"/>
        <end position="42"/>
    </location>
</feature>
<feature type="region of interest" description="Disordered" evidence="4">
    <location>
        <begin position="1"/>
        <end position="241"/>
    </location>
</feature>
<feature type="compositionally biased region" description="Low complexity" evidence="4">
    <location>
        <begin position="50"/>
        <end position="114"/>
    </location>
</feature>
<dbReference type="Gene3D" id="1.20.120.730">
    <property type="entry name" value="Sec23/Sec24 helical domain"/>
    <property type="match status" value="1"/>
</dbReference>
<dbReference type="Pfam" id="PF04810">
    <property type="entry name" value="zf-Sec23_Sec24"/>
    <property type="match status" value="1"/>
</dbReference>
<keyword evidence="2" id="KW-0813">Transport</keyword>
<dbReference type="GO" id="GO:0000149">
    <property type="term" value="F:SNARE binding"/>
    <property type="evidence" value="ECO:0007669"/>
    <property type="project" value="TreeGrafter"/>
</dbReference>
<organism evidence="9 10">
    <name type="scientific">Polysphondylium violaceum</name>
    <dbReference type="NCBI Taxonomy" id="133409"/>
    <lineage>
        <taxon>Eukaryota</taxon>
        <taxon>Amoebozoa</taxon>
        <taxon>Evosea</taxon>
        <taxon>Eumycetozoa</taxon>
        <taxon>Dictyostelia</taxon>
        <taxon>Dictyosteliales</taxon>
        <taxon>Dictyosteliaceae</taxon>
        <taxon>Polysphondylium</taxon>
    </lineage>
</organism>
<dbReference type="InterPro" id="IPR036175">
    <property type="entry name" value="Sec23/24_helical_dom_sf"/>
</dbReference>
<feature type="compositionally biased region" description="Polar residues" evidence="4">
    <location>
        <begin position="224"/>
        <end position="241"/>
    </location>
</feature>
<dbReference type="GO" id="GO:0090110">
    <property type="term" value="P:COPII-coated vesicle cargo loading"/>
    <property type="evidence" value="ECO:0007669"/>
    <property type="project" value="TreeGrafter"/>
</dbReference>
<feature type="compositionally biased region" description="Pro residues" evidence="4">
    <location>
        <begin position="121"/>
        <end position="131"/>
    </location>
</feature>
<dbReference type="Proteomes" id="UP000695562">
    <property type="component" value="Unassembled WGS sequence"/>
</dbReference>
<evidence type="ECO:0000313" key="9">
    <source>
        <dbReference type="EMBL" id="KAF2068543.1"/>
    </source>
</evidence>
<feature type="compositionally biased region" description="Low complexity" evidence="4">
    <location>
        <begin position="132"/>
        <end position="150"/>
    </location>
</feature>
<proteinExistence type="inferred from homology"/>
<dbReference type="OrthoDB" id="49016at2759"/>
<keyword evidence="10" id="KW-1185">Reference proteome</keyword>
<evidence type="ECO:0000313" key="10">
    <source>
        <dbReference type="Proteomes" id="UP000695562"/>
    </source>
</evidence>
<dbReference type="PANTHER" id="PTHR13803:SF4">
    <property type="entry name" value="SECRETORY 24CD, ISOFORM C"/>
    <property type="match status" value="1"/>
</dbReference>
<dbReference type="Pfam" id="PF04815">
    <property type="entry name" value="Sec23_helical"/>
    <property type="match status" value="1"/>
</dbReference>